<feature type="region of interest" description="Disordered" evidence="1">
    <location>
        <begin position="46"/>
        <end position="70"/>
    </location>
</feature>
<name>A0AAW0FY60_9APHY</name>
<keyword evidence="2" id="KW-0732">Signal</keyword>
<evidence type="ECO:0000313" key="3">
    <source>
        <dbReference type="EMBL" id="KAK7686453.1"/>
    </source>
</evidence>
<dbReference type="AlphaFoldDB" id="A0AAW0FY60"/>
<feature type="compositionally biased region" description="Low complexity" evidence="1">
    <location>
        <begin position="61"/>
        <end position="70"/>
    </location>
</feature>
<dbReference type="EMBL" id="JASBNA010000017">
    <property type="protein sequence ID" value="KAK7686453.1"/>
    <property type="molecule type" value="Genomic_DNA"/>
</dbReference>
<feature type="chain" id="PRO_5043721089" evidence="2">
    <location>
        <begin position="23"/>
        <end position="296"/>
    </location>
</feature>
<comment type="caution">
    <text evidence="3">The sequence shown here is derived from an EMBL/GenBank/DDBJ whole genome shotgun (WGS) entry which is preliminary data.</text>
</comment>
<protein>
    <submittedName>
        <fullName evidence="3">Uncharacterized protein</fullName>
    </submittedName>
</protein>
<feature type="signal peptide" evidence="2">
    <location>
        <begin position="1"/>
        <end position="22"/>
    </location>
</feature>
<dbReference type="Proteomes" id="UP001385951">
    <property type="component" value="Unassembled WGS sequence"/>
</dbReference>
<feature type="compositionally biased region" description="Pro residues" evidence="1">
    <location>
        <begin position="47"/>
        <end position="60"/>
    </location>
</feature>
<gene>
    <name evidence="3" type="ORF">QCA50_010677</name>
</gene>
<proteinExistence type="predicted"/>
<keyword evidence="4" id="KW-1185">Reference proteome</keyword>
<evidence type="ECO:0000313" key="4">
    <source>
        <dbReference type="Proteomes" id="UP001385951"/>
    </source>
</evidence>
<reference evidence="3 4" key="1">
    <citation type="submission" date="2022-09" db="EMBL/GenBank/DDBJ databases">
        <authorList>
            <person name="Palmer J.M."/>
        </authorList>
    </citation>
    <scope>NUCLEOTIDE SEQUENCE [LARGE SCALE GENOMIC DNA]</scope>
    <source>
        <strain evidence="3 4">DSM 7382</strain>
    </source>
</reference>
<evidence type="ECO:0000256" key="2">
    <source>
        <dbReference type="SAM" id="SignalP"/>
    </source>
</evidence>
<evidence type="ECO:0000256" key="1">
    <source>
        <dbReference type="SAM" id="MobiDB-lite"/>
    </source>
</evidence>
<organism evidence="3 4">
    <name type="scientific">Cerrena zonata</name>
    <dbReference type="NCBI Taxonomy" id="2478898"/>
    <lineage>
        <taxon>Eukaryota</taxon>
        <taxon>Fungi</taxon>
        <taxon>Dikarya</taxon>
        <taxon>Basidiomycota</taxon>
        <taxon>Agaricomycotina</taxon>
        <taxon>Agaricomycetes</taxon>
        <taxon>Polyporales</taxon>
        <taxon>Cerrenaceae</taxon>
        <taxon>Cerrena</taxon>
    </lineage>
</organism>
<accession>A0AAW0FY60</accession>
<sequence length="296" mass="31560">MALLKHTLLFLALATLLTFTLALPLPLSPLASNELAARAKVGAAKPPAAPAKPVAKPPAKAPTTPVAAKPPASACNGIKASNALGQCNACLKADGCAFDRTLSQCIQKPATRLTDDRFVVQLEQCKTVGQGLNANPSADVKKRAQDEFNRMRAHIFNGEKDPSSGRHTFSAWTAANKDAGRCDKATHLCAFRLNEKTPKTIWDDRSGLYTQRDIEDMCLNAITLNIQQNSNAQSSASFVIQTKFGRSICVQHLVTKANTPSCFPVGIHPALATVGSRCTETGIAANKDTEEVAARK</sequence>